<dbReference type="Gene3D" id="1.25.40.20">
    <property type="entry name" value="Ankyrin repeat-containing domain"/>
    <property type="match status" value="3"/>
</dbReference>
<gene>
    <name evidence="3" type="ORF">E0L32_003817</name>
</gene>
<keyword evidence="1" id="KW-0040">ANK repeat</keyword>
<feature type="compositionally biased region" description="Polar residues" evidence="2">
    <location>
        <begin position="7"/>
        <end position="18"/>
    </location>
</feature>
<name>A0A507BA85_9PEZI</name>
<dbReference type="GeneID" id="41971264"/>
<proteinExistence type="predicted"/>
<accession>A0A507BA85</accession>
<dbReference type="PRINTS" id="PR01415">
    <property type="entry name" value="ANKYRIN"/>
</dbReference>
<dbReference type="PANTHER" id="PTHR24184">
    <property type="entry name" value="SI:CH211-189E2.2"/>
    <property type="match status" value="1"/>
</dbReference>
<evidence type="ECO:0000256" key="2">
    <source>
        <dbReference type="SAM" id="MobiDB-lite"/>
    </source>
</evidence>
<feature type="repeat" description="ANK" evidence="1">
    <location>
        <begin position="99"/>
        <end position="131"/>
    </location>
</feature>
<dbReference type="OrthoDB" id="4772757at2759"/>
<comment type="caution">
    <text evidence="3">The sequence shown here is derived from an EMBL/GenBank/DDBJ whole genome shotgun (WGS) entry which is preliminary data.</text>
</comment>
<feature type="repeat" description="ANK" evidence="1">
    <location>
        <begin position="132"/>
        <end position="164"/>
    </location>
</feature>
<protein>
    <submittedName>
        <fullName evidence="3">Uncharacterized protein</fullName>
    </submittedName>
</protein>
<dbReference type="Proteomes" id="UP000319257">
    <property type="component" value="Unassembled WGS sequence"/>
</dbReference>
<feature type="region of interest" description="Disordered" evidence="2">
    <location>
        <begin position="1"/>
        <end position="44"/>
    </location>
</feature>
<dbReference type="SMART" id="SM00248">
    <property type="entry name" value="ANK"/>
    <property type="match status" value="5"/>
</dbReference>
<feature type="repeat" description="ANK" evidence="1">
    <location>
        <begin position="198"/>
        <end position="230"/>
    </location>
</feature>
<feature type="repeat" description="ANK" evidence="1">
    <location>
        <begin position="231"/>
        <end position="255"/>
    </location>
</feature>
<keyword evidence="4" id="KW-1185">Reference proteome</keyword>
<organism evidence="3 4">
    <name type="scientific">Thyridium curvatum</name>
    <dbReference type="NCBI Taxonomy" id="1093900"/>
    <lineage>
        <taxon>Eukaryota</taxon>
        <taxon>Fungi</taxon>
        <taxon>Dikarya</taxon>
        <taxon>Ascomycota</taxon>
        <taxon>Pezizomycotina</taxon>
        <taxon>Sordariomycetes</taxon>
        <taxon>Sordariomycetidae</taxon>
        <taxon>Thyridiales</taxon>
        <taxon>Thyridiaceae</taxon>
        <taxon>Thyridium</taxon>
    </lineage>
</organism>
<dbReference type="InParanoid" id="A0A507BA85"/>
<dbReference type="Pfam" id="PF13606">
    <property type="entry name" value="Ank_3"/>
    <property type="match status" value="1"/>
</dbReference>
<evidence type="ECO:0000256" key="1">
    <source>
        <dbReference type="PROSITE-ProRule" id="PRU00023"/>
    </source>
</evidence>
<dbReference type="PANTHER" id="PTHR24184:SF11">
    <property type="entry name" value="ANKYRIN REPEAT AND SOCS BOX CONTAINING 3"/>
    <property type="match status" value="1"/>
</dbReference>
<dbReference type="PROSITE" id="PS50297">
    <property type="entry name" value="ANK_REP_REGION"/>
    <property type="match status" value="5"/>
</dbReference>
<dbReference type="AlphaFoldDB" id="A0A507BA85"/>
<dbReference type="InterPro" id="IPR036770">
    <property type="entry name" value="Ankyrin_rpt-contain_sf"/>
</dbReference>
<dbReference type="SUPFAM" id="SSF48403">
    <property type="entry name" value="Ankyrin repeat"/>
    <property type="match status" value="1"/>
</dbReference>
<dbReference type="Pfam" id="PF12796">
    <property type="entry name" value="Ank_2"/>
    <property type="match status" value="2"/>
</dbReference>
<sequence length="255" mass="27147">MADKSQCPASSGRNTTVGNPPAYASRPPSPAPTYHTIDPASHDMPREVTVNARDEKSRLKDPGQAEFTLVHRAAALGDLKTVRHLLDGGSDELEVPTQSGSTPLIGACESGSIDVVKLLLEHGADITRRNKLGNTPLGTAASRGDVEIVRLLLDVGAERNPQLNIGWTPLLQAARGGHHQVVEVLLQRGADPSAITFTGQTALHIAVLNGKLEVVKTLLQNGATVAPLDNKRRTPLNLAAQHGHKDIVKLLKSWS</sequence>
<dbReference type="RefSeq" id="XP_030998234.1">
    <property type="nucleotide sequence ID" value="XM_031138158.1"/>
</dbReference>
<feature type="repeat" description="ANK" evidence="1">
    <location>
        <begin position="165"/>
        <end position="197"/>
    </location>
</feature>
<dbReference type="EMBL" id="SKBQ01000017">
    <property type="protein sequence ID" value="TPX16523.1"/>
    <property type="molecule type" value="Genomic_DNA"/>
</dbReference>
<reference evidence="3 4" key="1">
    <citation type="submission" date="2019-06" db="EMBL/GenBank/DDBJ databases">
        <title>Draft genome sequence of the filamentous fungus Phialemoniopsis curvata isolated from diesel fuel.</title>
        <authorList>
            <person name="Varaljay V.A."/>
            <person name="Lyon W.J."/>
            <person name="Crouch A.L."/>
            <person name="Drake C.E."/>
            <person name="Hollomon J.M."/>
            <person name="Nadeau L.J."/>
            <person name="Nunn H.S."/>
            <person name="Stevenson B.S."/>
            <person name="Bojanowski C.L."/>
            <person name="Crookes-Goodson W.J."/>
        </authorList>
    </citation>
    <scope>NUCLEOTIDE SEQUENCE [LARGE SCALE GENOMIC DNA]</scope>
    <source>
        <strain evidence="3 4">D216</strain>
    </source>
</reference>
<dbReference type="STRING" id="1093900.A0A507BA85"/>
<evidence type="ECO:0000313" key="3">
    <source>
        <dbReference type="EMBL" id="TPX16523.1"/>
    </source>
</evidence>
<dbReference type="InterPro" id="IPR002110">
    <property type="entry name" value="Ankyrin_rpt"/>
</dbReference>
<evidence type="ECO:0000313" key="4">
    <source>
        <dbReference type="Proteomes" id="UP000319257"/>
    </source>
</evidence>
<dbReference type="PROSITE" id="PS50088">
    <property type="entry name" value="ANK_REPEAT"/>
    <property type="match status" value="5"/>
</dbReference>